<sequence length="309" mass="34741">MFLEKSSSVVKIRKSCENTIAERLAFNRPYFQTFYLRPLTQELLKYMSTIRTAARMHAGLGWKAYDQQFCFHLAVDPAGTRFDKIDYELWLLYVCSLLGVHIAEEKSVGPCTIKVWILGLSIVKQAFVAARQRPEGVNLGFNRRRHYVAGMGWMKMSLLDVASKLKALKKVAETPDFIILHCGGFHRVIWDFITGRTLSMAEGEYCATICPMSDWLSGKSEEDANPEVTAILPKAEAVTGMRNGDLVIWGLRNAQPSQQLLGSGSAHRVTCVALSEDGRYLVFGFADGTLKVWDMHTERPVQTLQGHTD</sequence>
<dbReference type="InterPro" id="IPR015943">
    <property type="entry name" value="WD40/YVTN_repeat-like_dom_sf"/>
</dbReference>
<proteinExistence type="predicted"/>
<comment type="caution">
    <text evidence="4">The sequence shown here is derived from an EMBL/GenBank/DDBJ whole genome shotgun (WGS) entry which is preliminary data.</text>
</comment>
<gene>
    <name evidence="4" type="ORF">DPMN_186678</name>
</gene>
<keyword evidence="2" id="KW-0677">Repeat</keyword>
<evidence type="ECO:0000256" key="3">
    <source>
        <dbReference type="PROSITE-ProRule" id="PRU00221"/>
    </source>
</evidence>
<protein>
    <submittedName>
        <fullName evidence="4">Uncharacterized protein</fullName>
    </submittedName>
</protein>
<feature type="repeat" description="WD" evidence="3">
    <location>
        <begin position="262"/>
        <end position="303"/>
    </location>
</feature>
<keyword evidence="1 3" id="KW-0853">WD repeat</keyword>
<dbReference type="PANTHER" id="PTHR19848">
    <property type="entry name" value="WD40 REPEAT PROTEIN"/>
    <property type="match status" value="1"/>
</dbReference>
<dbReference type="Gene3D" id="2.130.10.10">
    <property type="entry name" value="YVTN repeat-like/Quinoprotein amine dehydrogenase"/>
    <property type="match status" value="1"/>
</dbReference>
<reference evidence="4" key="2">
    <citation type="submission" date="2020-11" db="EMBL/GenBank/DDBJ databases">
        <authorList>
            <person name="McCartney M.A."/>
            <person name="Auch B."/>
            <person name="Kono T."/>
            <person name="Mallez S."/>
            <person name="Becker A."/>
            <person name="Gohl D.M."/>
            <person name="Silverstein K.A.T."/>
            <person name="Koren S."/>
            <person name="Bechman K.B."/>
            <person name="Herman A."/>
            <person name="Abrahante J.E."/>
            <person name="Garbe J."/>
        </authorList>
    </citation>
    <scope>NUCLEOTIDE SEQUENCE</scope>
    <source>
        <strain evidence="4">Duluth1</strain>
        <tissue evidence="4">Whole animal</tissue>
    </source>
</reference>
<dbReference type="PANTHER" id="PTHR19848:SF8">
    <property type="entry name" value="F-BOX AND WD REPEAT DOMAIN CONTAINING 7"/>
    <property type="match status" value="1"/>
</dbReference>
<evidence type="ECO:0000256" key="2">
    <source>
        <dbReference type="ARBA" id="ARBA00022737"/>
    </source>
</evidence>
<dbReference type="SMART" id="SM00320">
    <property type="entry name" value="WD40"/>
    <property type="match status" value="1"/>
</dbReference>
<evidence type="ECO:0000313" key="4">
    <source>
        <dbReference type="EMBL" id="KAH3752068.1"/>
    </source>
</evidence>
<organism evidence="4 5">
    <name type="scientific">Dreissena polymorpha</name>
    <name type="common">Zebra mussel</name>
    <name type="synonym">Mytilus polymorpha</name>
    <dbReference type="NCBI Taxonomy" id="45954"/>
    <lineage>
        <taxon>Eukaryota</taxon>
        <taxon>Metazoa</taxon>
        <taxon>Spiralia</taxon>
        <taxon>Lophotrochozoa</taxon>
        <taxon>Mollusca</taxon>
        <taxon>Bivalvia</taxon>
        <taxon>Autobranchia</taxon>
        <taxon>Heteroconchia</taxon>
        <taxon>Euheterodonta</taxon>
        <taxon>Imparidentia</taxon>
        <taxon>Neoheterodontei</taxon>
        <taxon>Myida</taxon>
        <taxon>Dreissenoidea</taxon>
        <taxon>Dreissenidae</taxon>
        <taxon>Dreissena</taxon>
    </lineage>
</organism>
<dbReference type="InterPro" id="IPR036322">
    <property type="entry name" value="WD40_repeat_dom_sf"/>
</dbReference>
<dbReference type="AlphaFoldDB" id="A0A9D4DN12"/>
<dbReference type="PROSITE" id="PS50294">
    <property type="entry name" value="WD_REPEATS_REGION"/>
    <property type="match status" value="1"/>
</dbReference>
<dbReference type="SUPFAM" id="SSF50978">
    <property type="entry name" value="WD40 repeat-like"/>
    <property type="match status" value="1"/>
</dbReference>
<reference evidence="4" key="1">
    <citation type="journal article" date="2019" name="bioRxiv">
        <title>The Genome of the Zebra Mussel, Dreissena polymorpha: A Resource for Invasive Species Research.</title>
        <authorList>
            <person name="McCartney M.A."/>
            <person name="Auch B."/>
            <person name="Kono T."/>
            <person name="Mallez S."/>
            <person name="Zhang Y."/>
            <person name="Obille A."/>
            <person name="Becker A."/>
            <person name="Abrahante J.E."/>
            <person name="Garbe J."/>
            <person name="Badalamenti J.P."/>
            <person name="Herman A."/>
            <person name="Mangelson H."/>
            <person name="Liachko I."/>
            <person name="Sullivan S."/>
            <person name="Sone E.D."/>
            <person name="Koren S."/>
            <person name="Silverstein K.A.T."/>
            <person name="Beckman K.B."/>
            <person name="Gohl D.M."/>
        </authorList>
    </citation>
    <scope>NUCLEOTIDE SEQUENCE</scope>
    <source>
        <strain evidence="4">Duluth1</strain>
        <tissue evidence="4">Whole animal</tissue>
    </source>
</reference>
<name>A0A9D4DN12_DREPO</name>
<dbReference type="Proteomes" id="UP000828390">
    <property type="component" value="Unassembled WGS sequence"/>
</dbReference>
<dbReference type="Pfam" id="PF00400">
    <property type="entry name" value="WD40"/>
    <property type="match status" value="1"/>
</dbReference>
<accession>A0A9D4DN12</accession>
<evidence type="ECO:0000256" key="1">
    <source>
        <dbReference type="ARBA" id="ARBA00022574"/>
    </source>
</evidence>
<keyword evidence="5" id="KW-1185">Reference proteome</keyword>
<evidence type="ECO:0000313" key="5">
    <source>
        <dbReference type="Proteomes" id="UP000828390"/>
    </source>
</evidence>
<dbReference type="InterPro" id="IPR001680">
    <property type="entry name" value="WD40_rpt"/>
</dbReference>
<dbReference type="PROSITE" id="PS50082">
    <property type="entry name" value="WD_REPEATS_2"/>
    <property type="match status" value="1"/>
</dbReference>
<dbReference type="EMBL" id="JAIWYP010000010">
    <property type="protein sequence ID" value="KAH3752068.1"/>
    <property type="molecule type" value="Genomic_DNA"/>
</dbReference>